<evidence type="ECO:0000259" key="2">
    <source>
        <dbReference type="Pfam" id="PF13478"/>
    </source>
</evidence>
<dbReference type="InterPro" id="IPR052698">
    <property type="entry name" value="MoCofactor_Util/Proc"/>
</dbReference>
<evidence type="ECO:0000313" key="3">
    <source>
        <dbReference type="EMBL" id="MFD2162005.1"/>
    </source>
</evidence>
<comment type="caution">
    <text evidence="3">The sequence shown here is derived from an EMBL/GenBank/DDBJ whole genome shotgun (WGS) entry which is preliminary data.</text>
</comment>
<organism evidence="3 4">
    <name type="scientific">Paradesertivirga mongoliensis</name>
    <dbReference type="NCBI Taxonomy" id="2100740"/>
    <lineage>
        <taxon>Bacteria</taxon>
        <taxon>Pseudomonadati</taxon>
        <taxon>Bacteroidota</taxon>
        <taxon>Sphingobacteriia</taxon>
        <taxon>Sphingobacteriales</taxon>
        <taxon>Sphingobacteriaceae</taxon>
        <taxon>Paradesertivirga</taxon>
    </lineage>
</organism>
<dbReference type="Gene3D" id="3.40.50.720">
    <property type="entry name" value="NAD(P)-binding Rossmann-like Domain"/>
    <property type="match status" value="1"/>
</dbReference>
<gene>
    <name evidence="3" type="ORF">ACFSJU_06345</name>
</gene>
<accession>A0ABW4ZJD3</accession>
<dbReference type="InterPro" id="IPR003777">
    <property type="entry name" value="XdhC_CoxI"/>
</dbReference>
<sequence length="389" mass="42296">MKELQEIVKAYDDATERGLKTALATVVHVEGSAYRHEGARMLVTENGELTGAISGGCLEGDALRKARLAIVESRNTLVTYDTTDDDDATMGVGLGCNGVIQVLLEPLNPGDEFNPIHLFRSYLAKRQEAVLGTFFSLQNKLAPQAGTSVLLTSDRGQQGFLDSAVKDAFLADAGKVLKCAESLIVNYHDTITGFIEYLKPPVHLLIFGAGNDAMPLVQFAHILGWEVSVIDGRANYATTNRFPSASQVLVSKPEHCLSGIVIDHWTVAVLMTHNYNYDIAALRQLSNFDLKYIGALGPKKKLQRMLDELQENEIPLSAEKLDIVFGPTGLDIGSETPEEIALSIVSEIKAVLSNRTGTSLKFRPAEQNAVELVSKKHPNAKFSSCAINL</sequence>
<feature type="domain" description="XdhC- CoxI" evidence="1">
    <location>
        <begin position="16"/>
        <end position="81"/>
    </location>
</feature>
<reference evidence="4" key="1">
    <citation type="journal article" date="2019" name="Int. J. Syst. Evol. Microbiol.">
        <title>The Global Catalogue of Microorganisms (GCM) 10K type strain sequencing project: providing services to taxonomists for standard genome sequencing and annotation.</title>
        <authorList>
            <consortium name="The Broad Institute Genomics Platform"/>
            <consortium name="The Broad Institute Genome Sequencing Center for Infectious Disease"/>
            <person name="Wu L."/>
            <person name="Ma J."/>
        </authorList>
    </citation>
    <scope>NUCLEOTIDE SEQUENCE [LARGE SCALE GENOMIC DNA]</scope>
    <source>
        <strain evidence="4">KCTC 42217</strain>
    </source>
</reference>
<dbReference type="PANTHER" id="PTHR30388:SF6">
    <property type="entry name" value="XANTHINE DEHYDROGENASE SUBUNIT A-RELATED"/>
    <property type="match status" value="1"/>
</dbReference>
<dbReference type="InterPro" id="IPR027051">
    <property type="entry name" value="XdhC_Rossmann_dom"/>
</dbReference>
<keyword evidence="4" id="KW-1185">Reference proteome</keyword>
<dbReference type="Pfam" id="PF02625">
    <property type="entry name" value="XdhC_CoxI"/>
    <property type="match status" value="1"/>
</dbReference>
<dbReference type="EMBL" id="JBHUHZ010000001">
    <property type="protein sequence ID" value="MFD2162005.1"/>
    <property type="molecule type" value="Genomic_DNA"/>
</dbReference>
<feature type="domain" description="XdhC Rossmann" evidence="2">
    <location>
        <begin position="204"/>
        <end position="348"/>
    </location>
</feature>
<dbReference type="Proteomes" id="UP001597387">
    <property type="component" value="Unassembled WGS sequence"/>
</dbReference>
<evidence type="ECO:0000259" key="1">
    <source>
        <dbReference type="Pfam" id="PF02625"/>
    </source>
</evidence>
<evidence type="ECO:0000313" key="4">
    <source>
        <dbReference type="Proteomes" id="UP001597387"/>
    </source>
</evidence>
<name>A0ABW4ZJD3_9SPHI</name>
<dbReference type="Pfam" id="PF13478">
    <property type="entry name" value="XdhC_C"/>
    <property type="match status" value="1"/>
</dbReference>
<dbReference type="RefSeq" id="WP_255898125.1">
    <property type="nucleotide sequence ID" value="NZ_JAFMZO010000001.1"/>
</dbReference>
<proteinExistence type="predicted"/>
<protein>
    <submittedName>
        <fullName evidence="3">XdhC family protein</fullName>
    </submittedName>
</protein>
<dbReference type="PANTHER" id="PTHR30388">
    <property type="entry name" value="ALDEHYDE OXIDOREDUCTASE MOLYBDENUM COFACTOR ASSEMBLY PROTEIN"/>
    <property type="match status" value="1"/>
</dbReference>